<feature type="region of interest" description="Disordered" evidence="1">
    <location>
        <begin position="1"/>
        <end position="24"/>
    </location>
</feature>
<dbReference type="EMBL" id="CP000712">
    <property type="protein sequence ID" value="ABQ79982.1"/>
    <property type="molecule type" value="Genomic_DNA"/>
</dbReference>
<organism evidence="2">
    <name type="scientific">Pseudomonas putida (strain ATCC 700007 / DSM 6899 / JCM 31910 / BCRC 17059 / LMG 24140 / F1)</name>
    <dbReference type="NCBI Taxonomy" id="351746"/>
    <lineage>
        <taxon>Bacteria</taxon>
        <taxon>Pseudomonadati</taxon>
        <taxon>Pseudomonadota</taxon>
        <taxon>Gammaproteobacteria</taxon>
        <taxon>Pseudomonadales</taxon>
        <taxon>Pseudomonadaceae</taxon>
        <taxon>Pseudomonas</taxon>
    </lineage>
</organism>
<dbReference type="GO" id="GO:0003746">
    <property type="term" value="F:translation elongation factor activity"/>
    <property type="evidence" value="ECO:0007669"/>
    <property type="project" value="UniProtKB-KW"/>
</dbReference>
<keyword evidence="2" id="KW-0648">Protein biosynthesis</keyword>
<dbReference type="AlphaFoldDB" id="A5W772"/>
<protein>
    <submittedName>
        <fullName evidence="2">GreA/GreB family elongation factor</fullName>
    </submittedName>
</protein>
<keyword evidence="2" id="KW-0251">Elongation factor</keyword>
<dbReference type="eggNOG" id="COG0782">
    <property type="taxonomic scope" value="Bacteria"/>
</dbReference>
<name>A5W772_PSEP1</name>
<dbReference type="InterPro" id="IPR036953">
    <property type="entry name" value="GreA/GreB_C_sf"/>
</dbReference>
<dbReference type="Gene3D" id="3.10.50.30">
    <property type="entry name" value="Transcription elongation factor, GreA/GreB, C-terminal domain"/>
    <property type="match status" value="1"/>
</dbReference>
<proteinExistence type="predicted"/>
<dbReference type="HOGENOM" id="CLU_1077160_0_0_6"/>
<accession>A5W772</accession>
<dbReference type="GO" id="GO:0003677">
    <property type="term" value="F:DNA binding"/>
    <property type="evidence" value="ECO:0007669"/>
    <property type="project" value="InterPro"/>
</dbReference>
<feature type="region of interest" description="Disordered" evidence="1">
    <location>
        <begin position="52"/>
        <end position="75"/>
    </location>
</feature>
<dbReference type="GO" id="GO:0032784">
    <property type="term" value="P:regulation of DNA-templated transcription elongation"/>
    <property type="evidence" value="ECO:0007669"/>
    <property type="project" value="InterPro"/>
</dbReference>
<feature type="compositionally biased region" description="Low complexity" evidence="1">
    <location>
        <begin position="66"/>
        <end position="75"/>
    </location>
</feature>
<evidence type="ECO:0000313" key="2">
    <source>
        <dbReference type="EMBL" id="ABQ79982.1"/>
    </source>
</evidence>
<feature type="compositionally biased region" description="Low complexity" evidence="1">
    <location>
        <begin position="1"/>
        <end position="13"/>
    </location>
</feature>
<gene>
    <name evidence="2" type="ordered locus">Pput_3858</name>
</gene>
<dbReference type="KEGG" id="ppf:Pput_3858"/>
<reference evidence="2" key="1">
    <citation type="submission" date="2007-05" db="EMBL/GenBank/DDBJ databases">
        <title>Complete sequence of Pseudomonas putida F1.</title>
        <authorList>
            <consortium name="US DOE Joint Genome Institute"/>
            <person name="Copeland A."/>
            <person name="Lucas S."/>
            <person name="Lapidus A."/>
            <person name="Barry K."/>
            <person name="Detter J.C."/>
            <person name="Glavina del Rio T."/>
            <person name="Hammon N."/>
            <person name="Israni S."/>
            <person name="Dalin E."/>
            <person name="Tice H."/>
            <person name="Pitluck S."/>
            <person name="Chain P."/>
            <person name="Malfatti S."/>
            <person name="Shin M."/>
            <person name="Vergez L."/>
            <person name="Schmutz J."/>
            <person name="Larimer F."/>
            <person name="Land M."/>
            <person name="Hauser L."/>
            <person name="Kyrpides N."/>
            <person name="Lykidis A."/>
            <person name="Parales R."/>
            <person name="Richardson P."/>
        </authorList>
    </citation>
    <scope>NUCLEOTIDE SEQUENCE [LARGE SCALE GENOMIC DNA]</scope>
    <source>
        <strain evidence="2">F1</strain>
    </source>
</reference>
<sequence>MAGPAVVATAGATSGPGGSPARRPPRCNACTGHCPGCPGCPGRDVRTLQGHPAQTGAATGRRCRPRQPAQPQQPQVPVLAAAKPYRAHRKKPGQRAGVLLLTMDKPHLLALIVATLAHDLDVLTRAAQTAYEAATAEENIAENKYDTLGLEASYLATGQARRSAEIRQALVIYQQLLLRDYDPARGVQVSNLVTLENEDGAQRRLFLGPEAAGLKIGEGDGLVTVITPRSPLGQQLLGKRVDDEVNLGAQVSFIVDVV</sequence>
<evidence type="ECO:0000256" key="1">
    <source>
        <dbReference type="SAM" id="MobiDB-lite"/>
    </source>
</evidence>
<dbReference type="SUPFAM" id="SSF54534">
    <property type="entry name" value="FKBP-like"/>
    <property type="match status" value="1"/>
</dbReference>